<evidence type="ECO:0000256" key="1">
    <source>
        <dbReference type="SAM" id="MobiDB-lite"/>
    </source>
</evidence>
<gene>
    <name evidence="2" type="ORF">CYY_002703</name>
</gene>
<dbReference type="PANTHER" id="PTHR13582:SF0">
    <property type="entry name" value="M-PHASE PHOSPHOPROTEIN 6"/>
    <property type="match status" value="1"/>
</dbReference>
<feature type="compositionally biased region" description="Low complexity" evidence="1">
    <location>
        <begin position="158"/>
        <end position="196"/>
    </location>
</feature>
<dbReference type="AlphaFoldDB" id="A0A8J4PY24"/>
<dbReference type="Pfam" id="PF10175">
    <property type="entry name" value="MPP6"/>
    <property type="match status" value="1"/>
</dbReference>
<dbReference type="EMBL" id="AJWJ01000077">
    <property type="protein sequence ID" value="KAF2075996.1"/>
    <property type="molecule type" value="Genomic_DNA"/>
</dbReference>
<accession>A0A8J4PY24</accession>
<proteinExistence type="predicted"/>
<feature type="region of interest" description="Disordered" evidence="1">
    <location>
        <begin position="118"/>
        <end position="242"/>
    </location>
</feature>
<feature type="compositionally biased region" description="Low complexity" evidence="1">
    <location>
        <begin position="121"/>
        <end position="136"/>
    </location>
</feature>
<keyword evidence="3" id="KW-1185">Reference proteome</keyword>
<evidence type="ECO:0000313" key="3">
    <source>
        <dbReference type="Proteomes" id="UP000695562"/>
    </source>
</evidence>
<reference evidence="2" key="1">
    <citation type="submission" date="2020-01" db="EMBL/GenBank/DDBJ databases">
        <title>Development of genomics and gene disruption for Polysphondylium violaceum indicates a role for the polyketide synthase stlB in stalk morphogenesis.</title>
        <authorList>
            <person name="Narita B."/>
            <person name="Kawabe Y."/>
            <person name="Kin K."/>
            <person name="Saito T."/>
            <person name="Gibbs R."/>
            <person name="Kuspa A."/>
            <person name="Muzny D."/>
            <person name="Queller D."/>
            <person name="Richards S."/>
            <person name="Strassman J."/>
            <person name="Sucgang R."/>
            <person name="Worley K."/>
            <person name="Schaap P."/>
        </authorList>
    </citation>
    <scope>NUCLEOTIDE SEQUENCE</scope>
    <source>
        <strain evidence="2">QSvi11</strain>
    </source>
</reference>
<name>A0A8J4PY24_9MYCE</name>
<dbReference type="InterPro" id="IPR019324">
    <property type="entry name" value="MPP6"/>
</dbReference>
<feature type="compositionally biased region" description="Low complexity" evidence="1">
    <location>
        <begin position="11"/>
        <end position="29"/>
    </location>
</feature>
<dbReference type="PANTHER" id="PTHR13582">
    <property type="entry name" value="M-PHASE PHOSPHOPROTEIN 6"/>
    <property type="match status" value="1"/>
</dbReference>
<dbReference type="Proteomes" id="UP000695562">
    <property type="component" value="Unassembled WGS sequence"/>
</dbReference>
<evidence type="ECO:0000313" key="2">
    <source>
        <dbReference type="EMBL" id="KAF2075996.1"/>
    </source>
</evidence>
<feature type="region of interest" description="Disordered" evidence="1">
    <location>
        <begin position="1"/>
        <end position="30"/>
    </location>
</feature>
<organism evidence="2 3">
    <name type="scientific">Polysphondylium violaceum</name>
    <dbReference type="NCBI Taxonomy" id="133409"/>
    <lineage>
        <taxon>Eukaryota</taxon>
        <taxon>Amoebozoa</taxon>
        <taxon>Evosea</taxon>
        <taxon>Eumycetozoa</taxon>
        <taxon>Dictyostelia</taxon>
        <taxon>Dictyosteliales</taxon>
        <taxon>Dictyosteliaceae</taxon>
        <taxon>Polysphondylium</taxon>
    </lineage>
</organism>
<dbReference type="GO" id="GO:0000460">
    <property type="term" value="P:maturation of 5.8S rRNA"/>
    <property type="evidence" value="ECO:0007669"/>
    <property type="project" value="TreeGrafter"/>
</dbReference>
<sequence>MSLKQIPKNMSTPSSTTTTTSTSSDPPISATLQRMKFMQNKKEAEYREELQRKMEESIRQSHWVAKGADGDSDTTLVTASESEVIGFRSVGRMSFGKFNEKVDKLNSDRSSLLAERKAYIEKNSNNKSTTETTTTESNKEIESSKTVSTPIKSFGESTTATTTTTTTIKQPQQTNKGNIKQQQQKQNNNNNKKNNNGFKDQDFTSLSQNFVENVLKQENGNNKRKNEEKSNTNGQSKKKSKR</sequence>
<protein>
    <submittedName>
        <fullName evidence="2">Uncharacterized protein</fullName>
    </submittedName>
</protein>
<dbReference type="OrthoDB" id="20403at2759"/>
<comment type="caution">
    <text evidence="2">The sequence shown here is derived from an EMBL/GenBank/DDBJ whole genome shotgun (WGS) entry which is preliminary data.</text>
</comment>
<feature type="compositionally biased region" description="Polar residues" evidence="1">
    <location>
        <begin position="147"/>
        <end position="157"/>
    </location>
</feature>